<proteinExistence type="predicted"/>
<protein>
    <submittedName>
        <fullName evidence="1">Uncharacterized protein</fullName>
    </submittedName>
</protein>
<gene>
    <name evidence="1" type="ORF">U6A24_23130</name>
</gene>
<organism evidence="1 2">
    <name type="scientific">Aquimarina gracilis</name>
    <dbReference type="NCBI Taxonomy" id="874422"/>
    <lineage>
        <taxon>Bacteria</taxon>
        <taxon>Pseudomonadati</taxon>
        <taxon>Bacteroidota</taxon>
        <taxon>Flavobacteriia</taxon>
        <taxon>Flavobacteriales</taxon>
        <taxon>Flavobacteriaceae</taxon>
        <taxon>Aquimarina</taxon>
    </lineage>
</organism>
<keyword evidence="2" id="KW-1185">Reference proteome</keyword>
<evidence type="ECO:0000313" key="1">
    <source>
        <dbReference type="EMBL" id="MEB3348383.1"/>
    </source>
</evidence>
<dbReference type="Proteomes" id="UP001327027">
    <property type="component" value="Unassembled WGS sequence"/>
</dbReference>
<dbReference type="RefSeq" id="WP_324182406.1">
    <property type="nucleotide sequence ID" value="NZ_BAABAW010000010.1"/>
</dbReference>
<name>A0ABU6A2J0_9FLAO</name>
<accession>A0ABU6A2J0</accession>
<dbReference type="EMBL" id="JAYKLX010000016">
    <property type="protein sequence ID" value="MEB3348383.1"/>
    <property type="molecule type" value="Genomic_DNA"/>
</dbReference>
<sequence>MTKKTIIGLPPNLKNLNNEEGKQNTISFEKKNIYIKDLKANISYLRFYKNFSCIYDQ</sequence>
<evidence type="ECO:0000313" key="2">
    <source>
        <dbReference type="Proteomes" id="UP001327027"/>
    </source>
</evidence>
<reference evidence="1 2" key="1">
    <citation type="journal article" date="2013" name="Int. J. Syst. Evol. Microbiol.">
        <title>Aquimarina gracilis sp. nov., isolated from the gut microflora of a mussel, Mytilus coruscus, and emended description of Aquimarina spongiae.</title>
        <authorList>
            <person name="Park S.C."/>
            <person name="Choe H.N."/>
            <person name="Baik K.S."/>
            <person name="Seong C.N."/>
        </authorList>
    </citation>
    <scope>NUCLEOTIDE SEQUENCE [LARGE SCALE GENOMIC DNA]</scope>
    <source>
        <strain evidence="1 2">PSC32</strain>
    </source>
</reference>
<comment type="caution">
    <text evidence="1">The sequence shown here is derived from an EMBL/GenBank/DDBJ whole genome shotgun (WGS) entry which is preliminary data.</text>
</comment>